<protein>
    <recommendedName>
        <fullName evidence="3">Head-tail adaptor protein</fullName>
    </recommendedName>
</protein>
<evidence type="ECO:0000313" key="1">
    <source>
        <dbReference type="EMBL" id="RDU99228.1"/>
    </source>
</evidence>
<dbReference type="GO" id="GO:0019068">
    <property type="term" value="P:virion assembly"/>
    <property type="evidence" value="ECO:0007669"/>
    <property type="project" value="InterPro"/>
</dbReference>
<gene>
    <name evidence="1" type="ORF">DWV00_08890</name>
</gene>
<dbReference type="InterPro" id="IPR008018">
    <property type="entry name" value="Phage_tail_attach_FII"/>
</dbReference>
<dbReference type="Pfam" id="PF05354">
    <property type="entry name" value="Phage_attach"/>
    <property type="match status" value="1"/>
</dbReference>
<proteinExistence type="predicted"/>
<evidence type="ECO:0000313" key="2">
    <source>
        <dbReference type="Proteomes" id="UP000256838"/>
    </source>
</evidence>
<dbReference type="InterPro" id="IPR053734">
    <property type="entry name" value="Phage_Head-Tail_Connect_sf"/>
</dbReference>
<dbReference type="Proteomes" id="UP000256838">
    <property type="component" value="Unassembled WGS sequence"/>
</dbReference>
<name>A0A3D8K1N3_9BURK</name>
<evidence type="ECO:0008006" key="3">
    <source>
        <dbReference type="Google" id="ProtNLM"/>
    </source>
</evidence>
<accession>A0A3D8K1N3</accession>
<dbReference type="AlphaFoldDB" id="A0A3D8K1N3"/>
<dbReference type="OrthoDB" id="8595390at2"/>
<dbReference type="RefSeq" id="WP_115533202.1">
    <property type="nucleotide sequence ID" value="NZ_QRGA01000005.1"/>
</dbReference>
<organism evidence="1 2">
    <name type="scientific">Trinickia dinghuensis</name>
    <dbReference type="NCBI Taxonomy" id="2291023"/>
    <lineage>
        <taxon>Bacteria</taxon>
        <taxon>Pseudomonadati</taxon>
        <taxon>Pseudomonadota</taxon>
        <taxon>Betaproteobacteria</taxon>
        <taxon>Burkholderiales</taxon>
        <taxon>Burkholderiaceae</taxon>
        <taxon>Trinickia</taxon>
    </lineage>
</organism>
<reference evidence="1 2" key="1">
    <citation type="submission" date="2018-08" db="EMBL/GenBank/DDBJ databases">
        <title>Paraburkholderia sp. DHOM06 isolated from forest soil.</title>
        <authorList>
            <person name="Gao Z.-H."/>
            <person name="Qiu L.-H."/>
        </authorList>
    </citation>
    <scope>NUCLEOTIDE SEQUENCE [LARGE SCALE GENOMIC DNA]</scope>
    <source>
        <strain evidence="1 2">DHOM06</strain>
    </source>
</reference>
<sequence length="111" mass="11822">MPIDWDAAVLAPCHNDAFGEPATFLPAGGSPLSITGIFFNGYNRNVDLGDGADVITVKPVLVVRAEQFVSRAPQQNDGLSIASVNTTYVIRDVKSDGLGELRLELHKVSSP</sequence>
<dbReference type="EMBL" id="QRGA01000005">
    <property type="protein sequence ID" value="RDU99228.1"/>
    <property type="molecule type" value="Genomic_DNA"/>
</dbReference>
<comment type="caution">
    <text evidence="1">The sequence shown here is derived from an EMBL/GenBank/DDBJ whole genome shotgun (WGS) entry which is preliminary data.</text>
</comment>
<dbReference type="Gene3D" id="2.40.10.180">
    <property type="entry name" value="Phage tail proteins"/>
    <property type="match status" value="1"/>
</dbReference>
<keyword evidence="2" id="KW-1185">Reference proteome</keyword>